<dbReference type="Gramene" id="A01p32000.2_BraZ1">
    <property type="protein sequence ID" value="A01p32000.2_BraZ1.CDS"/>
    <property type="gene ID" value="A01g32000.2_BraZ1"/>
</dbReference>
<dbReference type="EMBL" id="LS974617">
    <property type="protein sequence ID" value="CAG7889124.1"/>
    <property type="molecule type" value="Genomic_DNA"/>
</dbReference>
<dbReference type="Proteomes" id="UP000694005">
    <property type="component" value="Chromosome A01"/>
</dbReference>
<reference evidence="1 2" key="1">
    <citation type="submission" date="2021-07" db="EMBL/GenBank/DDBJ databases">
        <authorList>
            <consortium name="Genoscope - CEA"/>
            <person name="William W."/>
        </authorList>
    </citation>
    <scope>NUCLEOTIDE SEQUENCE [LARGE SCALE GENOMIC DNA]</scope>
</reference>
<evidence type="ECO:0000313" key="1">
    <source>
        <dbReference type="EMBL" id="CAG7889124.1"/>
    </source>
</evidence>
<name>A0A8D9GXU5_BRACM</name>
<gene>
    <name evidence="1" type="ORF">BRAPAZ1V2_A01P32000.2</name>
</gene>
<dbReference type="AlphaFoldDB" id="A0A8D9GXU5"/>
<organism evidence="1 2">
    <name type="scientific">Brassica campestris</name>
    <name type="common">Field mustard</name>
    <dbReference type="NCBI Taxonomy" id="3711"/>
    <lineage>
        <taxon>Eukaryota</taxon>
        <taxon>Viridiplantae</taxon>
        <taxon>Streptophyta</taxon>
        <taxon>Embryophyta</taxon>
        <taxon>Tracheophyta</taxon>
        <taxon>Spermatophyta</taxon>
        <taxon>Magnoliopsida</taxon>
        <taxon>eudicotyledons</taxon>
        <taxon>Gunneridae</taxon>
        <taxon>Pentapetalae</taxon>
        <taxon>rosids</taxon>
        <taxon>malvids</taxon>
        <taxon>Brassicales</taxon>
        <taxon>Brassicaceae</taxon>
        <taxon>Brassiceae</taxon>
        <taxon>Brassica</taxon>
    </lineage>
</organism>
<accession>A0A8D9GXU5</accession>
<evidence type="ECO:0000313" key="2">
    <source>
        <dbReference type="Proteomes" id="UP000694005"/>
    </source>
</evidence>
<sequence>MIHSDHSLHRASPGSRPATSSLVMCLTGAFPCTAVRPDDPIQDRGYDKSSPLMKDSSSNPVVLTSCLMTKVPSELRCTRNMEHARLVLSNQFVASPILFLLTDHVLVIIYTTSLPHLIDI</sequence>
<protein>
    <submittedName>
        <fullName evidence="1">Uncharacterized protein</fullName>
    </submittedName>
</protein>
<proteinExistence type="predicted"/>